<accession>A0ABR2FE43</accession>
<dbReference type="Pfam" id="PF00076">
    <property type="entry name" value="RRM_1"/>
    <property type="match status" value="1"/>
</dbReference>
<gene>
    <name evidence="3" type="ORF">V6N12_069511</name>
</gene>
<dbReference type="CDD" id="cd00590">
    <property type="entry name" value="RRM_SF"/>
    <property type="match status" value="1"/>
</dbReference>
<dbReference type="Gene3D" id="3.30.70.330">
    <property type="match status" value="1"/>
</dbReference>
<organism evidence="3 4">
    <name type="scientific">Hibiscus sabdariffa</name>
    <name type="common">roselle</name>
    <dbReference type="NCBI Taxonomy" id="183260"/>
    <lineage>
        <taxon>Eukaryota</taxon>
        <taxon>Viridiplantae</taxon>
        <taxon>Streptophyta</taxon>
        <taxon>Embryophyta</taxon>
        <taxon>Tracheophyta</taxon>
        <taxon>Spermatophyta</taxon>
        <taxon>Magnoliopsida</taxon>
        <taxon>eudicotyledons</taxon>
        <taxon>Gunneridae</taxon>
        <taxon>Pentapetalae</taxon>
        <taxon>rosids</taxon>
        <taxon>malvids</taxon>
        <taxon>Malvales</taxon>
        <taxon>Malvaceae</taxon>
        <taxon>Malvoideae</taxon>
        <taxon>Hibiscus</taxon>
    </lineage>
</organism>
<dbReference type="EMBL" id="JBBPBM010000006">
    <property type="protein sequence ID" value="KAK8579182.1"/>
    <property type="molecule type" value="Genomic_DNA"/>
</dbReference>
<dbReference type="InterPro" id="IPR035979">
    <property type="entry name" value="RBD_domain_sf"/>
</dbReference>
<reference evidence="3 4" key="1">
    <citation type="journal article" date="2024" name="G3 (Bethesda)">
        <title>Genome assembly of Hibiscus sabdariffa L. provides insights into metabolisms of medicinal natural products.</title>
        <authorList>
            <person name="Kim T."/>
        </authorList>
    </citation>
    <scope>NUCLEOTIDE SEQUENCE [LARGE SCALE GENOMIC DNA]</scope>
    <source>
        <strain evidence="3">TK-2024</strain>
        <tissue evidence="3">Old leaves</tissue>
    </source>
</reference>
<name>A0ABR2FE43_9ROSI</name>
<dbReference type="Proteomes" id="UP001472677">
    <property type="component" value="Unassembled WGS sequence"/>
</dbReference>
<evidence type="ECO:0000259" key="2">
    <source>
        <dbReference type="PROSITE" id="PS50102"/>
    </source>
</evidence>
<feature type="domain" description="RRM" evidence="2">
    <location>
        <begin position="58"/>
        <end position="138"/>
    </location>
</feature>
<dbReference type="InterPro" id="IPR012677">
    <property type="entry name" value="Nucleotide-bd_a/b_plait_sf"/>
</dbReference>
<protein>
    <recommendedName>
        <fullName evidence="2">RRM domain-containing protein</fullName>
    </recommendedName>
</protein>
<comment type="caution">
    <text evidence="3">The sequence shown here is derived from an EMBL/GenBank/DDBJ whole genome shotgun (WGS) entry which is preliminary data.</text>
</comment>
<sequence length="284" mass="32520">MKSMSIAYYKIVVHFQRSGSRGVFRRQGGRQQVIPDTTRVSWFRQPEKRSLVKNGVGVSVFINFVSKKIHPVDLKDTFREYGRVLDVYISYNNISRSGMKSTFVFLRFSDMNEAQVAVERANNRLMDGFRIKVFIDTKALGAHKVSAGGEKKGNLQEYKAEESYKGVDGRSYKEVLMSKITTVNEVTSLGCPQVLDGQLKEEKVELSSLEKGLLFVTTEKDKEWLRKCLVGKISAMYDAEFVQQVLQSEGFKVKVSCWSGFFAIIHFEEEEQINIFWDLKDSIL</sequence>
<dbReference type="SUPFAM" id="SSF54928">
    <property type="entry name" value="RNA-binding domain, RBD"/>
    <property type="match status" value="1"/>
</dbReference>
<evidence type="ECO:0000256" key="1">
    <source>
        <dbReference type="PROSITE-ProRule" id="PRU00176"/>
    </source>
</evidence>
<keyword evidence="4" id="KW-1185">Reference proteome</keyword>
<evidence type="ECO:0000313" key="4">
    <source>
        <dbReference type="Proteomes" id="UP001472677"/>
    </source>
</evidence>
<dbReference type="InterPro" id="IPR000504">
    <property type="entry name" value="RRM_dom"/>
</dbReference>
<evidence type="ECO:0000313" key="3">
    <source>
        <dbReference type="EMBL" id="KAK8579182.1"/>
    </source>
</evidence>
<keyword evidence="1" id="KW-0694">RNA-binding</keyword>
<proteinExistence type="predicted"/>
<dbReference type="PROSITE" id="PS50102">
    <property type="entry name" value="RRM"/>
    <property type="match status" value="1"/>
</dbReference>
<dbReference type="SMART" id="SM00360">
    <property type="entry name" value="RRM"/>
    <property type="match status" value="1"/>
</dbReference>